<gene>
    <name evidence="1" type="ORF">PIB30_083456</name>
</gene>
<evidence type="ECO:0000313" key="2">
    <source>
        <dbReference type="Proteomes" id="UP001341840"/>
    </source>
</evidence>
<keyword evidence="2" id="KW-1185">Reference proteome</keyword>
<dbReference type="Proteomes" id="UP001341840">
    <property type="component" value="Unassembled WGS sequence"/>
</dbReference>
<comment type="caution">
    <text evidence="1">The sequence shown here is derived from an EMBL/GenBank/DDBJ whole genome shotgun (WGS) entry which is preliminary data.</text>
</comment>
<proteinExistence type="predicted"/>
<evidence type="ECO:0000313" key="1">
    <source>
        <dbReference type="EMBL" id="MED6224388.1"/>
    </source>
</evidence>
<organism evidence="1 2">
    <name type="scientific">Stylosanthes scabra</name>
    <dbReference type="NCBI Taxonomy" id="79078"/>
    <lineage>
        <taxon>Eukaryota</taxon>
        <taxon>Viridiplantae</taxon>
        <taxon>Streptophyta</taxon>
        <taxon>Embryophyta</taxon>
        <taxon>Tracheophyta</taxon>
        <taxon>Spermatophyta</taxon>
        <taxon>Magnoliopsida</taxon>
        <taxon>eudicotyledons</taxon>
        <taxon>Gunneridae</taxon>
        <taxon>Pentapetalae</taxon>
        <taxon>rosids</taxon>
        <taxon>fabids</taxon>
        <taxon>Fabales</taxon>
        <taxon>Fabaceae</taxon>
        <taxon>Papilionoideae</taxon>
        <taxon>50 kb inversion clade</taxon>
        <taxon>dalbergioids sensu lato</taxon>
        <taxon>Dalbergieae</taxon>
        <taxon>Pterocarpus clade</taxon>
        <taxon>Stylosanthes</taxon>
    </lineage>
</organism>
<dbReference type="EMBL" id="JASCZI010273180">
    <property type="protein sequence ID" value="MED6224388.1"/>
    <property type="molecule type" value="Genomic_DNA"/>
</dbReference>
<reference evidence="1 2" key="1">
    <citation type="journal article" date="2023" name="Plants (Basel)">
        <title>Bridging the Gap: Combining Genomics and Transcriptomics Approaches to Understand Stylosanthes scabra, an Orphan Legume from the Brazilian Caatinga.</title>
        <authorList>
            <person name="Ferreira-Neto J.R.C."/>
            <person name="da Silva M.D."/>
            <person name="Binneck E."/>
            <person name="de Melo N.F."/>
            <person name="da Silva R.H."/>
            <person name="de Melo A.L.T.M."/>
            <person name="Pandolfi V."/>
            <person name="Bustamante F.O."/>
            <person name="Brasileiro-Vidal A.C."/>
            <person name="Benko-Iseppon A.M."/>
        </authorList>
    </citation>
    <scope>NUCLEOTIDE SEQUENCE [LARGE SCALE GENOMIC DNA]</scope>
    <source>
        <tissue evidence="1">Leaves</tissue>
    </source>
</reference>
<name>A0ABU6ZQZ5_9FABA</name>
<protein>
    <submittedName>
        <fullName evidence="1">Uncharacterized protein</fullName>
    </submittedName>
</protein>
<sequence length="139" mass="14626">MNRADGGGGAAIRDGCGTDGGDIAAAIDGFCDRRIQSVAEAASRIYVAGRSTSRLQQRVVSPQPRPELSAPTAAMVTEQLGDGRSSYPLGAHLGLPEFGPTWVCPTRDLEVQFLDGPHKRMIFLLQEPAGGVPARHSDA</sequence>
<accession>A0ABU6ZQZ5</accession>